<feature type="compositionally biased region" description="Basic residues" evidence="11">
    <location>
        <begin position="250"/>
        <end position="259"/>
    </location>
</feature>
<evidence type="ECO:0000259" key="12">
    <source>
        <dbReference type="PROSITE" id="PS50249"/>
    </source>
</evidence>
<organism evidence="13 14">
    <name type="scientific">Pagothenia borchgrevinki</name>
    <name type="common">Bald rockcod</name>
    <name type="synonym">Trematomus borchgrevinki</name>
    <dbReference type="NCBI Taxonomy" id="8213"/>
    <lineage>
        <taxon>Eukaryota</taxon>
        <taxon>Metazoa</taxon>
        <taxon>Chordata</taxon>
        <taxon>Craniata</taxon>
        <taxon>Vertebrata</taxon>
        <taxon>Euteleostomi</taxon>
        <taxon>Actinopterygii</taxon>
        <taxon>Neopterygii</taxon>
        <taxon>Teleostei</taxon>
        <taxon>Neoteleostei</taxon>
        <taxon>Acanthomorphata</taxon>
        <taxon>Eupercaria</taxon>
        <taxon>Perciformes</taxon>
        <taxon>Notothenioidei</taxon>
        <taxon>Nototheniidae</taxon>
        <taxon>Pagothenia</taxon>
    </lineage>
</organism>
<keyword evidence="7" id="KW-0963">Cytoplasm</keyword>
<evidence type="ECO:0000256" key="4">
    <source>
        <dbReference type="ARBA" id="ARBA00022701"/>
    </source>
</evidence>
<sequence length="378" mass="43260">MAEPTVRVSGIVLSSLMFQHGNTDSDAEGLVLGESRVEEQITISDSQADRINIQEIYYVQKHIACNKLNHFYSGAGEVNSVAVQKLLADNKQDSVLGWYRQRRNSDQQLSFRERIVHQSLKASLRNPHLLFLLLTPHRASSAESTHRTEYCAYISRNSVFLSVPLLVNNLGLQEPQSYWKLPVGRPSERYSATIRRHSSSFFSSDGLLRDVNDVNAMNDSLQEELQAACREVEDSERQLETLQSEVSALRKRSRERRKKSEAAGRTGEEEEDQRRNLRLQEAVGALFKRSPLFLTQTLTLQGFPVPERTFSGEEEEEEEEEEAVCEEDEAVCEEDEAECEEEEAEAVCEEETQENTHSRKRRREMAASSERKRRKSES</sequence>
<evidence type="ECO:0000313" key="14">
    <source>
        <dbReference type="Proteomes" id="UP001619887"/>
    </source>
</evidence>
<keyword evidence="14" id="KW-1185">Reference proteome</keyword>
<evidence type="ECO:0000256" key="1">
    <source>
        <dbReference type="ARBA" id="ARBA00004123"/>
    </source>
</evidence>
<evidence type="ECO:0000256" key="6">
    <source>
        <dbReference type="ARBA" id="ARBA00023054"/>
    </source>
</evidence>
<evidence type="ECO:0000256" key="5">
    <source>
        <dbReference type="ARBA" id="ARBA00022776"/>
    </source>
</evidence>
<reference evidence="13 14" key="1">
    <citation type="journal article" date="2022" name="G3 (Bethesda)">
        <title>Evaluating Illumina-, Nanopore-, and PacBio-based genome assembly strategies with the bald notothen, Trematomus borchgrevinki.</title>
        <authorList>
            <person name="Rayamajhi N."/>
            <person name="Cheng C.C."/>
            <person name="Catchen J.M."/>
        </authorList>
    </citation>
    <scope>NUCLEOTIDE SEQUENCE [LARGE SCALE GENOMIC DNA]</scope>
    <source>
        <strain evidence="13">AGRC-2024</strain>
    </source>
</reference>
<dbReference type="GO" id="GO:0051301">
    <property type="term" value="P:cell division"/>
    <property type="evidence" value="ECO:0007669"/>
    <property type="project" value="UniProtKB-KW"/>
</dbReference>
<evidence type="ECO:0000256" key="3">
    <source>
        <dbReference type="ARBA" id="ARBA00022618"/>
    </source>
</evidence>
<dbReference type="AlphaFoldDB" id="A0ABD2FH56"/>
<evidence type="ECO:0000256" key="2">
    <source>
        <dbReference type="ARBA" id="ARBA00004647"/>
    </source>
</evidence>
<keyword evidence="8" id="KW-0539">Nucleus</keyword>
<dbReference type="GO" id="GO:0000922">
    <property type="term" value="C:spindle pole"/>
    <property type="evidence" value="ECO:0007669"/>
    <property type="project" value="UniProtKB-SubCell"/>
</dbReference>
<feature type="compositionally biased region" description="Acidic residues" evidence="11">
    <location>
        <begin position="312"/>
        <end position="353"/>
    </location>
</feature>
<dbReference type="PROSITE" id="PS50249">
    <property type="entry name" value="MPN"/>
    <property type="match status" value="1"/>
</dbReference>
<protein>
    <recommendedName>
        <fullName evidence="12">MPN domain-containing protein</fullName>
    </recommendedName>
</protein>
<evidence type="ECO:0000256" key="11">
    <source>
        <dbReference type="SAM" id="MobiDB-lite"/>
    </source>
</evidence>
<dbReference type="InterPro" id="IPR023238">
    <property type="entry name" value="FAM175"/>
</dbReference>
<dbReference type="PRINTS" id="PR02053">
    <property type="entry name" value="BRISCABRO1"/>
</dbReference>
<evidence type="ECO:0000256" key="10">
    <source>
        <dbReference type="ARBA" id="ARBA00035115"/>
    </source>
</evidence>
<evidence type="ECO:0000256" key="7">
    <source>
        <dbReference type="ARBA" id="ARBA00023212"/>
    </source>
</evidence>
<gene>
    <name evidence="13" type="ORF">OYC64_019344</name>
</gene>
<feature type="domain" description="MPN" evidence="12">
    <location>
        <begin position="5"/>
        <end position="159"/>
    </location>
</feature>
<reference evidence="13 14" key="2">
    <citation type="journal article" date="2024" name="G3 (Bethesda)">
        <title>The genome of the cryopelagic Antarctic bald notothen, Trematomus borchgrevinki.</title>
        <authorList>
            <person name="Rayamajhi N."/>
            <person name="Rivera-Colon A.G."/>
            <person name="Minhas B.F."/>
            <person name="Cheng C.C."/>
            <person name="Catchen J.M."/>
        </authorList>
    </citation>
    <scope>NUCLEOTIDE SEQUENCE [LARGE SCALE GENOMIC DNA]</scope>
    <source>
        <strain evidence="13">AGRC-2024</strain>
    </source>
</reference>
<feature type="region of interest" description="Disordered" evidence="11">
    <location>
        <begin position="250"/>
        <end position="275"/>
    </location>
</feature>
<dbReference type="PANTHER" id="PTHR31728">
    <property type="entry name" value="ABRAXAS FAMILY MEMBER"/>
    <property type="match status" value="1"/>
</dbReference>
<dbReference type="PRINTS" id="PR02051">
    <property type="entry name" value="PROTEINF175"/>
</dbReference>
<keyword evidence="5" id="KW-0498">Mitosis</keyword>
<comment type="similarity">
    <text evidence="10">Belongs to the FAM175 family. Abro1 subfamily.</text>
</comment>
<evidence type="ECO:0000256" key="8">
    <source>
        <dbReference type="ARBA" id="ARBA00023242"/>
    </source>
</evidence>
<proteinExistence type="inferred from homology"/>
<accession>A0ABD2FH56</accession>
<dbReference type="InterPro" id="IPR023240">
    <property type="entry name" value="BRISC_Abraxas2"/>
</dbReference>
<dbReference type="Proteomes" id="UP001619887">
    <property type="component" value="Unassembled WGS sequence"/>
</dbReference>
<comment type="subcellular location">
    <subcellularLocation>
        <location evidence="2">Cytoplasm</location>
        <location evidence="2">Cytoskeleton</location>
        <location evidence="2">Spindle pole</location>
    </subcellularLocation>
    <subcellularLocation>
        <location evidence="1">Nucleus</location>
    </subcellularLocation>
</comment>
<dbReference type="EMBL" id="JBIYXZ010002089">
    <property type="protein sequence ID" value="KAL3041119.1"/>
    <property type="molecule type" value="Genomic_DNA"/>
</dbReference>
<dbReference type="PANTHER" id="PTHR31728:SF2">
    <property type="entry name" value="BRCA1-A COMPLEX SUBUNIT ABRAXAS 1"/>
    <property type="match status" value="1"/>
</dbReference>
<feature type="region of interest" description="Disordered" evidence="11">
    <location>
        <begin position="304"/>
        <end position="378"/>
    </location>
</feature>
<evidence type="ECO:0000256" key="9">
    <source>
        <dbReference type="ARBA" id="ARBA00023306"/>
    </source>
</evidence>
<comment type="caution">
    <text evidence="13">The sequence shown here is derived from an EMBL/GenBank/DDBJ whole genome shotgun (WGS) entry which is preliminary data.</text>
</comment>
<name>A0ABD2FH56_PAGBO</name>
<keyword evidence="6" id="KW-0175">Coiled coil</keyword>
<keyword evidence="3" id="KW-0132">Cell division</keyword>
<evidence type="ECO:0000313" key="13">
    <source>
        <dbReference type="EMBL" id="KAL3041119.1"/>
    </source>
</evidence>
<dbReference type="GO" id="GO:0005634">
    <property type="term" value="C:nucleus"/>
    <property type="evidence" value="ECO:0007669"/>
    <property type="project" value="UniProtKB-SubCell"/>
</dbReference>
<dbReference type="Pfam" id="PF21125">
    <property type="entry name" value="MPN_2A_DUB_like"/>
    <property type="match status" value="1"/>
</dbReference>
<keyword evidence="9" id="KW-0131">Cell cycle</keyword>
<keyword evidence="4" id="KW-0493">Microtubule</keyword>
<dbReference type="InterPro" id="IPR037518">
    <property type="entry name" value="MPN"/>
</dbReference>
<dbReference type="GO" id="GO:0005874">
    <property type="term" value="C:microtubule"/>
    <property type="evidence" value="ECO:0007669"/>
    <property type="project" value="UniProtKB-KW"/>
</dbReference>
<keyword evidence="7" id="KW-0206">Cytoskeleton</keyword>